<dbReference type="InterPro" id="IPR007085">
    <property type="entry name" value="DNA/pantothenate-metab_flavo_C"/>
</dbReference>
<dbReference type="Gene3D" id="3.40.50.10300">
    <property type="entry name" value="CoaB-like"/>
    <property type="match status" value="1"/>
</dbReference>
<accession>A0A239U704</accession>
<evidence type="ECO:0000313" key="8">
    <source>
        <dbReference type="Proteomes" id="UP000321736"/>
    </source>
</evidence>
<keyword evidence="3 4" id="KW-0288">FMN</keyword>
<comment type="caution">
    <text evidence="7">The sequence shown here is derived from an EMBL/GenBank/DDBJ whole genome shotgun (WGS) entry which is preliminary data.</text>
</comment>
<feature type="binding site" evidence="3">
    <location>
        <position position="295"/>
    </location>
    <ligand>
        <name>CTP</name>
        <dbReference type="ChEBI" id="CHEBI:37563"/>
    </ligand>
</feature>
<dbReference type="HAMAP" id="MF_02225">
    <property type="entry name" value="CoaBC"/>
    <property type="match status" value="1"/>
</dbReference>
<keyword evidence="3" id="KW-0511">Multifunctional enzyme</keyword>
<evidence type="ECO:0000259" key="5">
    <source>
        <dbReference type="Pfam" id="PF02441"/>
    </source>
</evidence>
<dbReference type="EC" id="6.3.2.5" evidence="3"/>
<feature type="domain" description="DNA/pantothenate metabolism flavoprotein C-terminal" evidence="6">
    <location>
        <begin position="193"/>
        <end position="400"/>
    </location>
</feature>
<evidence type="ECO:0000256" key="2">
    <source>
        <dbReference type="ARBA" id="ARBA00023239"/>
    </source>
</evidence>
<dbReference type="GO" id="GO:0015937">
    <property type="term" value="P:coenzyme A biosynthetic process"/>
    <property type="evidence" value="ECO:0007669"/>
    <property type="project" value="UniProtKB-UniRule"/>
</dbReference>
<evidence type="ECO:0000256" key="4">
    <source>
        <dbReference type="RuleBase" id="RU364078"/>
    </source>
</evidence>
<dbReference type="PANTHER" id="PTHR14359:SF6">
    <property type="entry name" value="PHOSPHOPANTOTHENOYLCYSTEINE DECARBOXYLASE"/>
    <property type="match status" value="1"/>
</dbReference>
<feature type="binding site" evidence="3">
    <location>
        <position position="343"/>
    </location>
    <ligand>
        <name>CTP</name>
        <dbReference type="ChEBI" id="CHEBI:37563"/>
    </ligand>
</feature>
<dbReference type="Proteomes" id="UP000321736">
    <property type="component" value="Unassembled WGS sequence"/>
</dbReference>
<dbReference type="EC" id="4.1.1.36" evidence="3"/>
<dbReference type="Pfam" id="PF04127">
    <property type="entry name" value="DFP"/>
    <property type="match status" value="1"/>
</dbReference>
<dbReference type="Pfam" id="PF02441">
    <property type="entry name" value="Flavoprotein"/>
    <property type="match status" value="1"/>
</dbReference>
<comment type="function">
    <text evidence="4">Catalyzes two steps in the biosynthesis of coenzyme A. In the first step cysteine is conjugated to 4'-phosphopantothenate to form 4-phosphopantothenoylcysteine, in the latter compound is decarboxylated to form 4'-phosphopantotheine.</text>
</comment>
<protein>
    <recommendedName>
        <fullName evidence="3">Coenzyme A biosynthesis bifunctional protein CoaBC</fullName>
    </recommendedName>
    <alternativeName>
        <fullName evidence="3">DNA/pantothenate metabolism flavoprotein</fullName>
    </alternativeName>
    <alternativeName>
        <fullName evidence="3">Phosphopantothenoylcysteine synthetase/decarboxylase</fullName>
        <shortName evidence="3">PPCS-PPCDC</shortName>
    </alternativeName>
    <domain>
        <recommendedName>
            <fullName evidence="3">Phosphopantothenoylcysteine decarboxylase</fullName>
            <shortName evidence="3">PPC decarboxylase</shortName>
            <shortName evidence="3">PPC-DC</shortName>
            <ecNumber evidence="3">4.1.1.36</ecNumber>
        </recommendedName>
        <alternativeName>
            <fullName evidence="3">CoaC</fullName>
        </alternativeName>
    </domain>
    <domain>
        <recommendedName>
            <fullName evidence="3">Phosphopantothenate--cysteine ligase</fullName>
            <ecNumber evidence="3">6.3.2.5</ecNumber>
        </recommendedName>
        <alternativeName>
            <fullName evidence="3">CoaB</fullName>
        </alternativeName>
        <alternativeName>
            <fullName evidence="3">Phosphopantothenoylcysteine synthetase</fullName>
            <shortName evidence="3">PPC synthetase</shortName>
            <shortName evidence="3">PPC-S</shortName>
        </alternativeName>
    </domain>
</protein>
<feature type="binding site" evidence="3">
    <location>
        <position position="347"/>
    </location>
    <ligand>
        <name>CTP</name>
        <dbReference type="ChEBI" id="CHEBI:37563"/>
    </ligand>
</feature>
<keyword evidence="3" id="KW-0479">Metal-binding</keyword>
<comment type="caution">
    <text evidence="3">Lacks conserved residue(s) required for the propagation of feature annotation.</text>
</comment>
<keyword evidence="3" id="KW-0460">Magnesium</keyword>
<dbReference type="InterPro" id="IPR035929">
    <property type="entry name" value="CoaB-like_sf"/>
</dbReference>
<comment type="cofactor">
    <cofactor evidence="3">
        <name>FMN</name>
        <dbReference type="ChEBI" id="CHEBI:58210"/>
    </cofactor>
    <text evidence="3">Binds 1 FMN per subunit.</text>
</comment>
<dbReference type="InterPro" id="IPR036551">
    <property type="entry name" value="Flavin_trans-like"/>
</dbReference>
<feature type="region of interest" description="Phosphopantothenate--cysteine ligase" evidence="3">
    <location>
        <begin position="197"/>
        <end position="404"/>
    </location>
</feature>
<dbReference type="Gene3D" id="3.40.50.1950">
    <property type="entry name" value="Flavin prenyltransferase-like"/>
    <property type="match status" value="1"/>
</dbReference>
<dbReference type="AlphaFoldDB" id="A0A239U704"/>
<gene>
    <name evidence="3" type="primary">coaBC</name>
    <name evidence="7" type="ORF">SPI02_07540</name>
</gene>
<sequence length="404" mass="44900">MKNILLAVSGGIAAYKAIDLTSKLTQSGYEVRVMLTEHAQEFVTPLAFQAISRNPVYTNTFVEENPAEIQHIALGDWADAVIIAPATANILGKLANGIADDMITSTLLATTVPKFAAPAMNVHMYENPRVQHNMKVLAQDGYRFAEPGEGFLACGYVAKGRMMEPLDIMAFVEQEMKALNHMSEQIQDVSWYRDKNVLVTAGPTVEVIDPVRYVSNRASGKMGYAIADALQKRGAHVTLVSGPTYLTPPDNVDFVPVTSAEDMFEAVKTRYDAQDMVFKSAAVSDYKPADQLEHKMKKQDGDLSITFTRTQDILKYLGDYKAHQKLIGFAAETQDVEKYAKDKLERKNADVIIANNVGDTSIGFNSDDNEVTLFFKEDEAVSIEKGKKQQLAERILDELERRWK</sequence>
<dbReference type="InterPro" id="IPR003382">
    <property type="entry name" value="Flavoprotein"/>
</dbReference>
<reference evidence="7 8" key="1">
    <citation type="submission" date="2019-07" db="EMBL/GenBank/DDBJ databases">
        <title>Whole genome shotgun sequence of Staphylococcus piscifermentans NBRC 109625.</title>
        <authorList>
            <person name="Hosoyama A."/>
            <person name="Uohara A."/>
            <person name="Ohji S."/>
            <person name="Ichikawa N."/>
        </authorList>
    </citation>
    <scope>NUCLEOTIDE SEQUENCE [LARGE SCALE GENOMIC DNA]</scope>
    <source>
        <strain evidence="7 8">NBRC 109625</strain>
    </source>
</reference>
<dbReference type="EMBL" id="BKAR01000006">
    <property type="protein sequence ID" value="GEP84169.1"/>
    <property type="molecule type" value="Genomic_DNA"/>
</dbReference>
<comment type="pathway">
    <text evidence="3 4">Cofactor biosynthesis; coenzyme A biosynthesis; CoA from (R)-pantothenate: step 3/5.</text>
</comment>
<keyword evidence="2 3" id="KW-0456">Lyase</keyword>
<dbReference type="UniPathway" id="UPA00241">
    <property type="reaction ID" value="UER00353"/>
</dbReference>
<keyword evidence="8" id="KW-1185">Reference proteome</keyword>
<feature type="domain" description="Flavoprotein" evidence="5">
    <location>
        <begin position="2"/>
        <end position="174"/>
    </location>
</feature>
<proteinExistence type="inferred from homology"/>
<dbReference type="GO" id="GO:0046872">
    <property type="term" value="F:metal ion binding"/>
    <property type="evidence" value="ECO:0007669"/>
    <property type="project" value="UniProtKB-KW"/>
</dbReference>
<comment type="pathway">
    <text evidence="3 4">Cofactor biosynthesis; coenzyme A biosynthesis; CoA from (R)-pantothenate: step 2/5.</text>
</comment>
<comment type="catalytic activity">
    <reaction evidence="3 4">
        <text>(R)-4'-phosphopantothenate + L-cysteine + CTP = N-[(R)-4-phosphopantothenoyl]-L-cysteine + CMP + diphosphate + H(+)</text>
        <dbReference type="Rhea" id="RHEA:19397"/>
        <dbReference type="ChEBI" id="CHEBI:10986"/>
        <dbReference type="ChEBI" id="CHEBI:15378"/>
        <dbReference type="ChEBI" id="CHEBI:33019"/>
        <dbReference type="ChEBI" id="CHEBI:35235"/>
        <dbReference type="ChEBI" id="CHEBI:37563"/>
        <dbReference type="ChEBI" id="CHEBI:59458"/>
        <dbReference type="ChEBI" id="CHEBI:60377"/>
        <dbReference type="EC" id="6.3.2.5"/>
    </reaction>
</comment>
<comment type="function">
    <text evidence="3">Catalyzes two sequential steps in the biosynthesis of coenzyme A. In the first step cysteine is conjugated to 4'-phosphopantothenate to form 4-phosphopantothenoylcysteine. In the second step the latter compound is decarboxylated to form 4'-phosphopantotheine.</text>
</comment>
<comment type="cofactor">
    <cofactor evidence="3">
        <name>Mg(2+)</name>
        <dbReference type="ChEBI" id="CHEBI:18420"/>
    </cofactor>
</comment>
<dbReference type="RefSeq" id="WP_095105753.1">
    <property type="nucleotide sequence ID" value="NZ_BKAR01000006.1"/>
</dbReference>
<dbReference type="GO" id="GO:0071513">
    <property type="term" value="C:phosphopantothenoylcysteine decarboxylase complex"/>
    <property type="evidence" value="ECO:0007669"/>
    <property type="project" value="TreeGrafter"/>
</dbReference>
<name>A0A239U704_9STAP</name>
<organism evidence="7 8">
    <name type="scientific">Staphylococcus piscifermentans</name>
    <dbReference type="NCBI Taxonomy" id="70258"/>
    <lineage>
        <taxon>Bacteria</taxon>
        <taxon>Bacillati</taxon>
        <taxon>Bacillota</taxon>
        <taxon>Bacilli</taxon>
        <taxon>Bacillales</taxon>
        <taxon>Staphylococcaceae</taxon>
        <taxon>Staphylococcus</taxon>
    </lineage>
</organism>
<dbReference type="GO" id="GO:0010181">
    <property type="term" value="F:FMN binding"/>
    <property type="evidence" value="ECO:0007669"/>
    <property type="project" value="UniProtKB-UniRule"/>
</dbReference>
<feature type="binding site" evidence="3">
    <location>
        <position position="329"/>
    </location>
    <ligand>
        <name>CTP</name>
        <dbReference type="ChEBI" id="CHEBI:37563"/>
    </ligand>
</feature>
<comment type="similarity">
    <text evidence="3 4">In the N-terminal section; belongs to the HFCD (homo-oligomeric flavin containing Cys decarboxylase) superfamily.</text>
</comment>
<keyword evidence="3 4" id="KW-0436">Ligase</keyword>
<keyword evidence="1 3" id="KW-0210">Decarboxylase</keyword>
<evidence type="ECO:0000256" key="3">
    <source>
        <dbReference type="HAMAP-Rule" id="MF_02225"/>
    </source>
</evidence>
<dbReference type="GO" id="GO:0004633">
    <property type="term" value="F:phosphopantothenoylcysteine decarboxylase activity"/>
    <property type="evidence" value="ECO:0007669"/>
    <property type="project" value="UniProtKB-UniRule"/>
</dbReference>
<dbReference type="InterPro" id="IPR005252">
    <property type="entry name" value="CoaBC"/>
</dbReference>
<comment type="similarity">
    <text evidence="3 4">In the C-terminal section; belongs to the PPC synthetase family.</text>
</comment>
<dbReference type="OrthoDB" id="9802554at2"/>
<evidence type="ECO:0000256" key="1">
    <source>
        <dbReference type="ARBA" id="ARBA00022793"/>
    </source>
</evidence>
<feature type="active site" description="Proton donor" evidence="3">
    <location>
        <position position="154"/>
    </location>
</feature>
<keyword evidence="3 4" id="KW-0285">Flavoprotein</keyword>
<dbReference type="PANTHER" id="PTHR14359">
    <property type="entry name" value="HOMO-OLIGOMERIC FLAVIN CONTAINING CYS DECARBOXYLASE FAMILY"/>
    <property type="match status" value="1"/>
</dbReference>
<dbReference type="NCBIfam" id="TIGR00521">
    <property type="entry name" value="coaBC_dfp"/>
    <property type="match status" value="1"/>
</dbReference>
<feature type="binding site" evidence="3">
    <location>
        <position position="285"/>
    </location>
    <ligand>
        <name>CTP</name>
        <dbReference type="ChEBI" id="CHEBI:37563"/>
    </ligand>
</feature>
<dbReference type="SUPFAM" id="SSF102645">
    <property type="entry name" value="CoaB-like"/>
    <property type="match status" value="1"/>
</dbReference>
<comment type="catalytic activity">
    <reaction evidence="3 4">
        <text>N-[(R)-4-phosphopantothenoyl]-L-cysteine + H(+) = (R)-4'-phosphopantetheine + CO2</text>
        <dbReference type="Rhea" id="RHEA:16793"/>
        <dbReference type="ChEBI" id="CHEBI:15378"/>
        <dbReference type="ChEBI" id="CHEBI:16526"/>
        <dbReference type="ChEBI" id="CHEBI:59458"/>
        <dbReference type="ChEBI" id="CHEBI:61723"/>
        <dbReference type="EC" id="4.1.1.36"/>
    </reaction>
</comment>
<dbReference type="SUPFAM" id="SSF52507">
    <property type="entry name" value="Homo-oligomeric flavin-containing Cys decarboxylases, HFCD"/>
    <property type="match status" value="1"/>
</dbReference>
<dbReference type="GO" id="GO:0004632">
    <property type="term" value="F:phosphopantothenate--cysteine ligase activity"/>
    <property type="evidence" value="ECO:0007669"/>
    <property type="project" value="UniProtKB-UniRule"/>
</dbReference>
<evidence type="ECO:0000259" key="6">
    <source>
        <dbReference type="Pfam" id="PF04127"/>
    </source>
</evidence>
<evidence type="ECO:0000313" key="7">
    <source>
        <dbReference type="EMBL" id="GEP84169.1"/>
    </source>
</evidence>
<dbReference type="GO" id="GO:0015941">
    <property type="term" value="P:pantothenate catabolic process"/>
    <property type="evidence" value="ECO:0007669"/>
    <property type="project" value="InterPro"/>
</dbReference>
<feature type="region of interest" description="Phosphopantothenoylcysteine decarboxylase" evidence="3">
    <location>
        <begin position="1"/>
        <end position="196"/>
    </location>
</feature>